<evidence type="ECO:0000313" key="19">
    <source>
        <dbReference type="Ensembl" id="ENSACAP00000015454.4"/>
    </source>
</evidence>
<dbReference type="InterPro" id="IPR001613">
    <property type="entry name" value="Flavin_amine_oxidase"/>
</dbReference>
<dbReference type="AlphaFoldDB" id="G1KRH4"/>
<keyword evidence="12" id="KW-0325">Glycoprotein</keyword>
<evidence type="ECO:0000313" key="20">
    <source>
        <dbReference type="Proteomes" id="UP000001646"/>
    </source>
</evidence>
<evidence type="ECO:0000256" key="8">
    <source>
        <dbReference type="ARBA" id="ARBA00022827"/>
    </source>
</evidence>
<keyword evidence="8 16" id="KW-0274">FAD</keyword>
<keyword evidence="9 16" id="KW-0560">Oxidoreductase</keyword>
<dbReference type="SUPFAM" id="SSF51905">
    <property type="entry name" value="FAD/NAD(P)-binding domain"/>
    <property type="match status" value="1"/>
</dbReference>
<reference evidence="19" key="3">
    <citation type="submission" date="2025-09" db="UniProtKB">
        <authorList>
            <consortium name="Ensembl"/>
        </authorList>
    </citation>
    <scope>IDENTIFICATION</scope>
</reference>
<dbReference type="Proteomes" id="UP000001646">
    <property type="component" value="Chromosome 2"/>
</dbReference>
<protein>
    <recommendedName>
        <fullName evidence="16">Amine oxidase</fullName>
        <ecNumber evidence="16">1.4.3.-</ecNumber>
    </recommendedName>
</protein>
<evidence type="ECO:0000256" key="2">
    <source>
        <dbReference type="ARBA" id="ARBA00004613"/>
    </source>
</evidence>
<evidence type="ECO:0000256" key="14">
    <source>
        <dbReference type="ARBA" id="ARBA00047637"/>
    </source>
</evidence>
<feature type="binding site" evidence="15">
    <location>
        <position position="279"/>
    </location>
    <ligand>
        <name>FAD</name>
        <dbReference type="ChEBI" id="CHEBI:57692"/>
    </ligand>
</feature>
<keyword evidence="13" id="KW-1199">Hemostasis impairing toxin</keyword>
<keyword evidence="20" id="KW-1185">Reference proteome</keyword>
<organism evidence="19 20">
    <name type="scientific">Anolis carolinensis</name>
    <name type="common">Green anole</name>
    <name type="synonym">American chameleon</name>
    <dbReference type="NCBI Taxonomy" id="28377"/>
    <lineage>
        <taxon>Eukaryota</taxon>
        <taxon>Metazoa</taxon>
        <taxon>Chordata</taxon>
        <taxon>Craniata</taxon>
        <taxon>Vertebrata</taxon>
        <taxon>Euteleostomi</taxon>
        <taxon>Lepidosauria</taxon>
        <taxon>Squamata</taxon>
        <taxon>Bifurcata</taxon>
        <taxon>Unidentata</taxon>
        <taxon>Episquamata</taxon>
        <taxon>Toxicofera</taxon>
        <taxon>Iguania</taxon>
        <taxon>Dactyloidae</taxon>
        <taxon>Anolis</taxon>
    </lineage>
</organism>
<dbReference type="eggNOG" id="KOG0029">
    <property type="taxonomic scope" value="Eukaryota"/>
</dbReference>
<dbReference type="PANTHER" id="PTHR10742">
    <property type="entry name" value="FLAVIN MONOAMINE OXIDASE"/>
    <property type="match status" value="1"/>
</dbReference>
<evidence type="ECO:0000256" key="9">
    <source>
        <dbReference type="ARBA" id="ARBA00023002"/>
    </source>
</evidence>
<evidence type="ECO:0000256" key="10">
    <source>
        <dbReference type="ARBA" id="ARBA00023022"/>
    </source>
</evidence>
<evidence type="ECO:0000256" key="1">
    <source>
        <dbReference type="ARBA" id="ARBA00001974"/>
    </source>
</evidence>
<dbReference type="Gene3D" id="1.10.405.10">
    <property type="entry name" value="Guanine Nucleotide Dissociation Inhibitor, domain 1"/>
    <property type="match status" value="1"/>
</dbReference>
<evidence type="ECO:0000256" key="5">
    <source>
        <dbReference type="ARBA" id="ARBA00022529"/>
    </source>
</evidence>
<dbReference type="InParanoid" id="G1KRH4"/>
<dbReference type="HOGENOM" id="CLU_004498_8_3_1"/>
<name>G1KRH4_ANOCA</name>
<dbReference type="PRINTS" id="PR00757">
    <property type="entry name" value="AMINEOXDASEF"/>
</dbReference>
<evidence type="ECO:0000256" key="4">
    <source>
        <dbReference type="ARBA" id="ARBA00022525"/>
    </source>
</evidence>
<dbReference type="Bgee" id="ENSACAG00000015706">
    <property type="expression patterns" value="Expressed in ovary and 2 other cell types or tissues"/>
</dbReference>
<feature type="binding site" evidence="15">
    <location>
        <begin position="105"/>
        <end position="108"/>
    </location>
    <ligand>
        <name>FAD</name>
        <dbReference type="ChEBI" id="CHEBI:57692"/>
    </ligand>
</feature>
<evidence type="ECO:0000256" key="16">
    <source>
        <dbReference type="RuleBase" id="RU362067"/>
    </source>
</evidence>
<evidence type="ECO:0000256" key="13">
    <source>
        <dbReference type="ARBA" id="ARBA00023240"/>
    </source>
</evidence>
<dbReference type="GO" id="GO:0090729">
    <property type="term" value="F:toxin activity"/>
    <property type="evidence" value="ECO:0007669"/>
    <property type="project" value="UniProtKB-KW"/>
</dbReference>
<dbReference type="GO" id="GO:0009063">
    <property type="term" value="P:amino acid catabolic process"/>
    <property type="evidence" value="ECO:0000318"/>
    <property type="project" value="GO_Central"/>
</dbReference>
<accession>G1KRH4</accession>
<evidence type="ECO:0000256" key="12">
    <source>
        <dbReference type="ARBA" id="ARBA00023180"/>
    </source>
</evidence>
<keyword evidence="5" id="KW-0929">Antimicrobial</keyword>
<dbReference type="GO" id="GO:0001716">
    <property type="term" value="F:L-amino-acid oxidase activity"/>
    <property type="evidence" value="ECO:0000318"/>
    <property type="project" value="GO_Central"/>
</dbReference>
<dbReference type="Pfam" id="PF01593">
    <property type="entry name" value="Amino_oxidase"/>
    <property type="match status" value="1"/>
</dbReference>
<keyword evidence="17" id="KW-0732">Signal</keyword>
<dbReference type="GO" id="GO:0005576">
    <property type="term" value="C:extracellular region"/>
    <property type="evidence" value="ECO:0007669"/>
    <property type="project" value="UniProtKB-SubCell"/>
</dbReference>
<evidence type="ECO:0000256" key="3">
    <source>
        <dbReference type="ARBA" id="ARBA00005465"/>
    </source>
</evidence>
<comment type="similarity">
    <text evidence="3">Belongs to the flavin monoamine oxidase family. FIG1 subfamily.</text>
</comment>
<feature type="binding site" evidence="15">
    <location>
        <begin position="81"/>
        <end position="82"/>
    </location>
    <ligand>
        <name>FAD</name>
        <dbReference type="ChEBI" id="CHEBI:57692"/>
    </ligand>
</feature>
<dbReference type="STRING" id="28377.ENSACAP00000015454"/>
<comment type="subcellular location">
    <subcellularLocation>
        <location evidence="2">Secreted</location>
    </subcellularLocation>
</comment>
<dbReference type="FunFam" id="1.10.405.10:FF:000004">
    <property type="entry name" value="Amine oxidase"/>
    <property type="match status" value="1"/>
</dbReference>
<proteinExistence type="inferred from homology"/>
<dbReference type="Gene3D" id="3.50.50.60">
    <property type="entry name" value="FAD/NAD(P)-binding domain"/>
    <property type="match status" value="1"/>
</dbReference>
<keyword evidence="11" id="KW-1015">Disulfide bond</keyword>
<dbReference type="Ensembl" id="ENSACAT00000015768.4">
    <property type="protein sequence ID" value="ENSACAP00000015454.4"/>
    <property type="gene ID" value="ENSACAG00000015706.4"/>
</dbReference>
<comment type="catalytic activity">
    <reaction evidence="14">
        <text>an L-alpha-amino acid + O2 + H2O = a 2-oxocarboxylate + H2O2 + NH4(+)</text>
        <dbReference type="Rhea" id="RHEA:13781"/>
        <dbReference type="ChEBI" id="CHEBI:15377"/>
        <dbReference type="ChEBI" id="CHEBI:15379"/>
        <dbReference type="ChEBI" id="CHEBI:16240"/>
        <dbReference type="ChEBI" id="CHEBI:28938"/>
        <dbReference type="ChEBI" id="CHEBI:35179"/>
        <dbReference type="ChEBI" id="CHEBI:59869"/>
        <dbReference type="EC" id="1.4.3.2"/>
    </reaction>
</comment>
<keyword evidence="10" id="KW-0044">Antibiotic</keyword>
<evidence type="ECO:0000256" key="6">
    <source>
        <dbReference type="ARBA" id="ARBA00022630"/>
    </source>
</evidence>
<evidence type="ECO:0000256" key="11">
    <source>
        <dbReference type="ARBA" id="ARBA00023157"/>
    </source>
</evidence>
<dbReference type="SUPFAM" id="SSF54373">
    <property type="entry name" value="FAD-linked reductases, C-terminal domain"/>
    <property type="match status" value="1"/>
</dbReference>
<feature type="chain" id="PRO_5033038743" description="Amine oxidase" evidence="17">
    <location>
        <begin position="21"/>
        <end position="518"/>
    </location>
</feature>
<reference evidence="19" key="2">
    <citation type="submission" date="2025-08" db="UniProtKB">
        <authorList>
            <consortium name="Ensembl"/>
        </authorList>
    </citation>
    <scope>IDENTIFICATION</scope>
</reference>
<dbReference type="Gene3D" id="3.90.660.10">
    <property type="match status" value="1"/>
</dbReference>
<dbReference type="EC" id="1.4.3.-" evidence="16"/>
<sequence length="518" mass="58357">MDILLLSSLLVFVTLQNCAGDISPLEECFKEADYDEFLEIIRNGLEKTSHPKHVVIVGAGMAGLTAAYTLLEAGHKVTVLEASNRVGGRVDTYRDQKEGWYAELGAMRVPESHRIVHEYSKKFGLRMSELQHDDDSGWYLLNNVRRRIWEVNQDPSLLGYDVYPSEKGKTATQLYSESLKKVAEEVSQTNCSYILQKYDTFSTKQYLVQVANLSHGAVQMIGDILNEDSGYYLSFIESLRNSQNFVFSNGFNKIDGGFDQLPRAIYRAFPEAVHFNARVVRIEQRGQAVTVVYQTPAKTLSSVTADYAVVTSTARATRRISFDPPLSLNKTDALRSIHHRSLNKVYLACSKRFWEDDGIRGGMSITDRPSRFIYYLAQNFSGGSGVLLASYVQSDDSLFFLSLSDEDILDIILDDLSAIHQLPKKEIQSFCHSWLIKRWSLDAYSMCAITSFVPYQFIDYSESVKMPEGRIHFAGEHTSHLHGWLDTVIKSGLRAAKEINIASGKDHVGMKANEKGEL</sequence>
<dbReference type="InterPro" id="IPR036188">
    <property type="entry name" value="FAD/NAD-bd_sf"/>
</dbReference>
<evidence type="ECO:0000256" key="7">
    <source>
        <dbReference type="ARBA" id="ARBA00022656"/>
    </source>
</evidence>
<feature type="binding site" evidence="15">
    <location>
        <position position="476"/>
    </location>
    <ligand>
        <name>FAD</name>
        <dbReference type="ChEBI" id="CHEBI:57692"/>
    </ligand>
</feature>
<evidence type="ECO:0000256" key="15">
    <source>
        <dbReference type="PIRSR" id="PIRSR601613-1"/>
    </source>
</evidence>
<dbReference type="PANTHER" id="PTHR10742:SF355">
    <property type="entry name" value="AMINE OXIDASE"/>
    <property type="match status" value="1"/>
</dbReference>
<keyword evidence="6 16" id="KW-0285">Flavoprotein</keyword>
<feature type="binding site" evidence="15">
    <location>
        <position position="108"/>
    </location>
    <ligand>
        <name>substrate</name>
    </ligand>
</feature>
<keyword evidence="4" id="KW-0964">Secreted</keyword>
<feature type="domain" description="Amine oxidase" evidence="18">
    <location>
        <begin position="61"/>
        <end position="499"/>
    </location>
</feature>
<dbReference type="InterPro" id="IPR002937">
    <property type="entry name" value="Amino_oxidase"/>
</dbReference>
<reference evidence="19 20" key="1">
    <citation type="submission" date="2009-12" db="EMBL/GenBank/DDBJ databases">
        <title>The Genome Sequence of Anolis carolinensis (Green Anole Lizard).</title>
        <authorList>
            <consortium name="The Genome Sequencing Platform"/>
            <person name="Di Palma F."/>
            <person name="Alfoldi J."/>
            <person name="Heiman D."/>
            <person name="Young S."/>
            <person name="Grabherr M."/>
            <person name="Johnson J."/>
            <person name="Lander E.S."/>
            <person name="Lindblad-Toh K."/>
        </authorList>
    </citation>
    <scope>NUCLEOTIDE SEQUENCE [LARGE SCALE GENOMIC DNA]</scope>
    <source>
        <strain evidence="19 20">JBL SC #1</strain>
    </source>
</reference>
<evidence type="ECO:0000259" key="18">
    <source>
        <dbReference type="Pfam" id="PF01593"/>
    </source>
</evidence>
<dbReference type="InterPro" id="IPR050281">
    <property type="entry name" value="Flavin_monoamine_oxidase"/>
</dbReference>
<dbReference type="GeneTree" id="ENSGT00940000160928"/>
<dbReference type="FunFam" id="3.50.50.60:FF:000450">
    <property type="entry name" value="Amine oxidase"/>
    <property type="match status" value="1"/>
</dbReference>
<dbReference type="OrthoDB" id="5046242at2759"/>
<dbReference type="GO" id="GO:0042742">
    <property type="term" value="P:defense response to bacterium"/>
    <property type="evidence" value="ECO:0007669"/>
    <property type="project" value="UniProtKB-KW"/>
</dbReference>
<feature type="signal peptide" evidence="17">
    <location>
        <begin position="1"/>
        <end position="20"/>
    </location>
</feature>
<evidence type="ECO:0000256" key="17">
    <source>
        <dbReference type="SAM" id="SignalP"/>
    </source>
</evidence>
<keyword evidence="7" id="KW-0800">Toxin</keyword>
<comment type="cofactor">
    <cofactor evidence="1 16">
        <name>FAD</name>
        <dbReference type="ChEBI" id="CHEBI:57692"/>
    </cofactor>
</comment>